<organism evidence="3 4">
    <name type="scientific">Plasmodium vinckei brucechwatti</name>
    <dbReference type="NCBI Taxonomy" id="119398"/>
    <lineage>
        <taxon>Eukaryota</taxon>
        <taxon>Sar</taxon>
        <taxon>Alveolata</taxon>
        <taxon>Apicomplexa</taxon>
        <taxon>Aconoidasida</taxon>
        <taxon>Haemosporida</taxon>
        <taxon>Plasmodiidae</taxon>
        <taxon>Plasmodium</taxon>
        <taxon>Plasmodium (Vinckeia)</taxon>
    </lineage>
</organism>
<evidence type="ECO:0000256" key="2">
    <source>
        <dbReference type="SAM" id="SignalP"/>
    </source>
</evidence>
<dbReference type="Proteomes" id="UP000515550">
    <property type="component" value="Chromosome PVBDA_09"/>
</dbReference>
<feature type="compositionally biased region" description="Polar residues" evidence="1">
    <location>
        <begin position="101"/>
        <end position="136"/>
    </location>
</feature>
<reference evidence="3 4" key="1">
    <citation type="submission" date="2020-08" db="EMBL/GenBank/DDBJ databases">
        <authorList>
            <person name="Ramaprasad A."/>
        </authorList>
    </citation>
    <scope>NUCLEOTIDE SEQUENCE [LARGE SCALE GENOMIC DNA]</scope>
</reference>
<keyword evidence="2" id="KW-0732">Signal</keyword>
<sequence length="430" mass="50408">MNKFYIQIVFFLLSIFIYMNNKTLATGLTPEEQNNKTHVNVLTPKEHNNKTFTTNLTSREQIDKIIATEPTPREQFNKILDAMQKTVEQNKGPRVNVLTPEEQNNQTRPYALSSEEQNNQTRPYALSSEEQNNQTRPYALSSEERARINEEIDKKLNSIISLNLNANVKKVKIKTISKKHCDTPEEIYEKNKDLLCTNPNEITNAAKLMNEAATYLEHHATTEDCYELWKRNRYYNNRFSIKKHGDTYVQRINLKYFHPNNYNEIINMLWDSALANVFNPHFVKRKIARVYNPNLVIIRQRYKSRVEGPTKYFYALAAKIDISEDKTIIVMTSANINDHHPSEKEYKNKIIENANSFKTDIDSNKYIRNGKWEKTFVNIAGYIVEKKSGYVDITYLESIDGHISNYDELFIENVISKFFCYKNCIKYVNI</sequence>
<dbReference type="NCBIfam" id="TIGR01599">
    <property type="entry name" value="PYST-A"/>
    <property type="match status" value="1"/>
</dbReference>
<evidence type="ECO:0000313" key="4">
    <source>
        <dbReference type="Proteomes" id="UP000515550"/>
    </source>
</evidence>
<gene>
    <name evidence="3" type="ORF">PVBDA_0904810</name>
</gene>
<feature type="region of interest" description="Disordered" evidence="1">
    <location>
        <begin position="90"/>
        <end position="142"/>
    </location>
</feature>
<proteinExistence type="predicted"/>
<evidence type="ECO:0000313" key="3">
    <source>
        <dbReference type="EMBL" id="CAD2092351.1"/>
    </source>
</evidence>
<dbReference type="InterPro" id="IPR006486">
    <property type="entry name" value="PYST_A"/>
</dbReference>
<name>A0A6V7S5J8_PLAVN</name>
<dbReference type="SUPFAM" id="SSF55961">
    <property type="entry name" value="Bet v1-like"/>
    <property type="match status" value="1"/>
</dbReference>
<evidence type="ECO:0000256" key="1">
    <source>
        <dbReference type="SAM" id="MobiDB-lite"/>
    </source>
</evidence>
<feature type="chain" id="PRO_5027842168" evidence="2">
    <location>
        <begin position="26"/>
        <end position="430"/>
    </location>
</feature>
<protein>
    <submittedName>
        <fullName evidence="3">Fam-a protein</fullName>
    </submittedName>
</protein>
<dbReference type="AlphaFoldDB" id="A0A6V7S5J8"/>
<feature type="signal peptide" evidence="2">
    <location>
        <begin position="1"/>
        <end position="25"/>
    </location>
</feature>
<accession>A0A6V7S5J8</accession>
<dbReference type="EMBL" id="LR865387">
    <property type="protein sequence ID" value="CAD2092351.1"/>
    <property type="molecule type" value="Genomic_DNA"/>
</dbReference>
<dbReference type="VEuPathDB" id="PlasmoDB:PVBDA_0904810"/>